<evidence type="ECO:0000256" key="1">
    <source>
        <dbReference type="ARBA" id="ARBA00023015"/>
    </source>
</evidence>
<dbReference type="InterPro" id="IPR018060">
    <property type="entry name" value="HTH_AraC"/>
</dbReference>
<dbReference type="InterPro" id="IPR050204">
    <property type="entry name" value="AraC_XylS_family_regulators"/>
</dbReference>
<dbReference type="RefSeq" id="WP_038413773.1">
    <property type="nucleotide sequence ID" value="NZ_CP009455.1"/>
</dbReference>
<dbReference type="Pfam" id="PF12833">
    <property type="entry name" value="HTH_18"/>
    <property type="match status" value="1"/>
</dbReference>
<feature type="domain" description="HTH araC/xylS-type" evidence="5">
    <location>
        <begin position="204"/>
        <end position="305"/>
    </location>
</feature>
<dbReference type="eggNOG" id="COG2207">
    <property type="taxonomic scope" value="Bacteria"/>
</dbReference>
<keyword evidence="1" id="KW-0805">Transcription regulation</keyword>
<gene>
    <name evidence="6" type="ORF">LK03_18230</name>
</gene>
<dbReference type="AlphaFoldDB" id="A0A089WP64"/>
<dbReference type="Gene3D" id="1.10.10.60">
    <property type="entry name" value="Homeodomain-like"/>
    <property type="match status" value="1"/>
</dbReference>
<evidence type="ECO:0000256" key="3">
    <source>
        <dbReference type="ARBA" id="ARBA00023163"/>
    </source>
</evidence>
<dbReference type="GO" id="GO:0043565">
    <property type="term" value="F:sequence-specific DNA binding"/>
    <property type="evidence" value="ECO:0007669"/>
    <property type="project" value="InterPro"/>
</dbReference>
<dbReference type="KEGG" id="psw:LK03_18230"/>
<evidence type="ECO:0000259" key="5">
    <source>
        <dbReference type="PROSITE" id="PS01124"/>
    </source>
</evidence>
<dbReference type="SMART" id="SM00342">
    <property type="entry name" value="HTH_ARAC"/>
    <property type="match status" value="1"/>
</dbReference>
<dbReference type="SUPFAM" id="SSF46689">
    <property type="entry name" value="Homeodomain-like"/>
    <property type="match status" value="2"/>
</dbReference>
<proteinExistence type="predicted"/>
<comment type="function">
    <text evidence="4">Regulatory protein of the TOL plasmid xyl operons. XylS activates the xylXYZLTEGFJQKIH operon required for the degradation of toluene, m-xylene and p-xylene.</text>
</comment>
<keyword evidence="3" id="KW-0804">Transcription</keyword>
<dbReference type="OrthoDB" id="6003540at2"/>
<evidence type="ECO:0000313" key="6">
    <source>
        <dbReference type="EMBL" id="AIR91085.1"/>
    </source>
</evidence>
<organism evidence="6 7">
    <name type="scientific">Pseudomonas cremoricolorata</name>
    <dbReference type="NCBI Taxonomy" id="157783"/>
    <lineage>
        <taxon>Bacteria</taxon>
        <taxon>Pseudomonadati</taxon>
        <taxon>Pseudomonadota</taxon>
        <taxon>Gammaproteobacteria</taxon>
        <taxon>Pseudomonadales</taxon>
        <taxon>Pseudomonadaceae</taxon>
        <taxon>Pseudomonas</taxon>
    </lineage>
</organism>
<keyword evidence="2" id="KW-0238">DNA-binding</keyword>
<dbReference type="PROSITE" id="PS01124">
    <property type="entry name" value="HTH_ARAC_FAMILY_2"/>
    <property type="match status" value="1"/>
</dbReference>
<dbReference type="PANTHER" id="PTHR46796">
    <property type="entry name" value="HTH-TYPE TRANSCRIPTIONAL ACTIVATOR RHAS-RELATED"/>
    <property type="match status" value="1"/>
</dbReference>
<dbReference type="EMBL" id="CP009455">
    <property type="protein sequence ID" value="AIR91085.1"/>
    <property type="molecule type" value="Genomic_DNA"/>
</dbReference>
<dbReference type="GO" id="GO:0003700">
    <property type="term" value="F:DNA-binding transcription factor activity"/>
    <property type="evidence" value="ECO:0007669"/>
    <property type="project" value="InterPro"/>
</dbReference>
<protein>
    <submittedName>
        <fullName evidence="6">AraC family transcriptional regulator</fullName>
    </submittedName>
</protein>
<keyword evidence="7" id="KW-1185">Reference proteome</keyword>
<accession>A0A089WP64</accession>
<name>A0A089WP64_9PSED</name>
<dbReference type="STRING" id="157783.LK03_18230"/>
<evidence type="ECO:0000256" key="4">
    <source>
        <dbReference type="ARBA" id="ARBA00037345"/>
    </source>
</evidence>
<sequence length="307" mass="34463">MFVETRRFHDSQQHAGSIAGWDQVYAQIERGPLTSQLTQACGTGFQVFREVLDKRVLQQGRAPRGRLCIALSLEASFPPLIQGQQVADGGVALLRDGEEFTLHAPAGSQVLAANIDQTRFARHAALELSEGQRQRLRSASQVALSGAPLQRLRQRLSALLEAPGLPEAQIQEQLLEAFLDLFQLAEDDVRSRRGNLAVSAYLVRRSQELLQQQPDQPLSILDICHSLRVSRRTLQNSFQQVTGLRPLEYLRNVRLNSVRRTLLSTRAEQCNVSEVAWRQGFFHLSHFAAHYRALFGECPSATRRHDA</sequence>
<evidence type="ECO:0000313" key="7">
    <source>
        <dbReference type="Proteomes" id="UP000029493"/>
    </source>
</evidence>
<dbReference type="InterPro" id="IPR009057">
    <property type="entry name" value="Homeodomain-like_sf"/>
</dbReference>
<evidence type="ECO:0000256" key="2">
    <source>
        <dbReference type="ARBA" id="ARBA00023125"/>
    </source>
</evidence>
<reference evidence="6 7" key="1">
    <citation type="submission" date="2014-09" db="EMBL/GenBank/DDBJ databases">
        <authorList>
            <person name="Chan K.-G."/>
        </authorList>
    </citation>
    <scope>NUCLEOTIDE SEQUENCE [LARGE SCALE GENOMIC DNA]</scope>
    <source>
        <strain evidence="6 7">ND07</strain>
    </source>
</reference>
<dbReference type="PANTHER" id="PTHR46796:SF12">
    <property type="entry name" value="HTH-TYPE DNA-BINDING TRANSCRIPTIONAL ACTIVATOR EUTR"/>
    <property type="match status" value="1"/>
</dbReference>
<dbReference type="Proteomes" id="UP000029493">
    <property type="component" value="Chromosome"/>
</dbReference>